<proteinExistence type="predicted"/>
<evidence type="ECO:0000313" key="1">
    <source>
        <dbReference type="EMBL" id="MEH8019548.1"/>
    </source>
</evidence>
<keyword evidence="2" id="KW-1185">Reference proteome</keyword>
<reference evidence="1 2" key="1">
    <citation type="journal article" date="2023" name="Ecotoxicol. Environ. Saf.">
        <title>Mercury remediation potential of mercury-resistant strain Rheinheimera metallidurans sp. nov. isolated from a municipal waste dumping site.</title>
        <authorList>
            <person name="Yadav V."/>
            <person name="Manjhi A."/>
            <person name="Vadakedath N."/>
        </authorList>
    </citation>
    <scope>NUCLEOTIDE SEQUENCE [LARGE SCALE GENOMIC DNA]</scope>
    <source>
        <strain evidence="1 2">E-49</strain>
    </source>
</reference>
<comment type="caution">
    <text evidence="1">The sequence shown here is derived from an EMBL/GenBank/DDBJ whole genome shotgun (WGS) entry which is preliminary data.</text>
</comment>
<dbReference type="EMBL" id="JALAAR010000032">
    <property type="protein sequence ID" value="MEH8019548.1"/>
    <property type="molecule type" value="Genomic_DNA"/>
</dbReference>
<protein>
    <recommendedName>
        <fullName evidence="3">Pyocin activator protein PrtN</fullName>
    </recommendedName>
</protein>
<name>A0ABU8CCA5_9GAMM</name>
<dbReference type="Proteomes" id="UP001375382">
    <property type="component" value="Unassembled WGS sequence"/>
</dbReference>
<evidence type="ECO:0008006" key="3">
    <source>
        <dbReference type="Google" id="ProtNLM"/>
    </source>
</evidence>
<accession>A0ABU8CCA5</accession>
<evidence type="ECO:0000313" key="2">
    <source>
        <dbReference type="Proteomes" id="UP001375382"/>
    </source>
</evidence>
<organism evidence="1 2">
    <name type="scientific">Rheinheimera muenzenbergensis</name>
    <dbReference type="NCBI Taxonomy" id="1193628"/>
    <lineage>
        <taxon>Bacteria</taxon>
        <taxon>Pseudomonadati</taxon>
        <taxon>Pseudomonadota</taxon>
        <taxon>Gammaproteobacteria</taxon>
        <taxon>Chromatiales</taxon>
        <taxon>Chromatiaceae</taxon>
        <taxon>Rheinheimera</taxon>
    </lineage>
</organism>
<dbReference type="RefSeq" id="WP_335737924.1">
    <property type="nucleotide sequence ID" value="NZ_JALAAR010000032.1"/>
</dbReference>
<sequence length="102" mass="11248">MNGGTENDALMHFLLADSIRQALLRKYGVLLFGDALYEVLGFASVNGFRKAKSNGALPVQVFQLDKRRGNYALTEDVALWLSTRRLAADDGTQLIDEQSNDA</sequence>
<gene>
    <name evidence="1" type="ORF">MN202_20120</name>
</gene>